<accession>A0ABD5UNV3</accession>
<keyword evidence="3" id="KW-0408">Iron</keyword>
<keyword evidence="2" id="KW-0479">Metal-binding</keyword>
<dbReference type="AlphaFoldDB" id="A0ABD5UNV3"/>
<dbReference type="EMBL" id="JBHSXL010000001">
    <property type="protein sequence ID" value="MFC6891084.1"/>
    <property type="molecule type" value="Genomic_DNA"/>
</dbReference>
<evidence type="ECO:0000256" key="2">
    <source>
        <dbReference type="ARBA" id="ARBA00022723"/>
    </source>
</evidence>
<keyword evidence="4" id="KW-0411">Iron-sulfur</keyword>
<evidence type="ECO:0000256" key="1">
    <source>
        <dbReference type="ARBA" id="ARBA00022714"/>
    </source>
</evidence>
<dbReference type="Proteomes" id="UP001596296">
    <property type="component" value="Unassembled WGS sequence"/>
</dbReference>
<dbReference type="InterPro" id="IPR036922">
    <property type="entry name" value="Rieske_2Fe-2S_sf"/>
</dbReference>
<gene>
    <name evidence="6" type="ORF">ACFQE9_00340</name>
</gene>
<dbReference type="Pfam" id="PF00355">
    <property type="entry name" value="Rieske"/>
    <property type="match status" value="1"/>
</dbReference>
<evidence type="ECO:0000256" key="4">
    <source>
        <dbReference type="ARBA" id="ARBA00023014"/>
    </source>
</evidence>
<protein>
    <submittedName>
        <fullName evidence="6">Rieske (2Fe-2S) protein</fullName>
    </submittedName>
</protein>
<evidence type="ECO:0000256" key="3">
    <source>
        <dbReference type="ARBA" id="ARBA00023004"/>
    </source>
</evidence>
<dbReference type="PANTHER" id="PTHR40261:SF1">
    <property type="entry name" value="RIESKE DOMAIN-CONTAINING PROTEIN"/>
    <property type="match status" value="1"/>
</dbReference>
<name>A0ABD5UNV3_9EURY</name>
<evidence type="ECO:0000313" key="7">
    <source>
        <dbReference type="Proteomes" id="UP001596296"/>
    </source>
</evidence>
<dbReference type="InterPro" id="IPR017941">
    <property type="entry name" value="Rieske_2Fe-2S"/>
</dbReference>
<comment type="caution">
    <text evidence="6">The sequence shown here is derived from an EMBL/GenBank/DDBJ whole genome shotgun (WGS) entry which is preliminary data.</text>
</comment>
<keyword evidence="7" id="KW-1185">Reference proteome</keyword>
<reference evidence="6 7" key="1">
    <citation type="journal article" date="2019" name="Int. J. Syst. Evol. Microbiol.">
        <title>The Global Catalogue of Microorganisms (GCM) 10K type strain sequencing project: providing services to taxonomists for standard genome sequencing and annotation.</title>
        <authorList>
            <consortium name="The Broad Institute Genomics Platform"/>
            <consortium name="The Broad Institute Genome Sequencing Center for Infectious Disease"/>
            <person name="Wu L."/>
            <person name="Ma J."/>
        </authorList>
    </citation>
    <scope>NUCLEOTIDE SEQUENCE [LARGE SCALE GENOMIC DNA]</scope>
    <source>
        <strain evidence="6 7">SKJ47</strain>
    </source>
</reference>
<proteinExistence type="predicted"/>
<evidence type="ECO:0000259" key="5">
    <source>
        <dbReference type="PROSITE" id="PS51296"/>
    </source>
</evidence>
<dbReference type="SUPFAM" id="SSF50022">
    <property type="entry name" value="ISP domain"/>
    <property type="match status" value="1"/>
</dbReference>
<keyword evidence="1" id="KW-0001">2Fe-2S</keyword>
<dbReference type="RefSeq" id="WP_379738762.1">
    <property type="nucleotide sequence ID" value="NZ_JBHSVN010000001.1"/>
</dbReference>
<dbReference type="GO" id="GO:0046872">
    <property type="term" value="F:metal ion binding"/>
    <property type="evidence" value="ECO:0007669"/>
    <property type="project" value="UniProtKB-KW"/>
</dbReference>
<dbReference type="PANTHER" id="PTHR40261">
    <property type="match status" value="1"/>
</dbReference>
<dbReference type="PROSITE" id="PS51296">
    <property type="entry name" value="RIESKE"/>
    <property type="match status" value="1"/>
</dbReference>
<dbReference type="GO" id="GO:0051537">
    <property type="term" value="F:2 iron, 2 sulfur cluster binding"/>
    <property type="evidence" value="ECO:0007669"/>
    <property type="project" value="UniProtKB-KW"/>
</dbReference>
<feature type="domain" description="Rieske" evidence="5">
    <location>
        <begin position="29"/>
        <end position="129"/>
    </location>
</feature>
<evidence type="ECO:0000313" key="6">
    <source>
        <dbReference type="EMBL" id="MFC6891084.1"/>
    </source>
</evidence>
<dbReference type="Gene3D" id="2.102.10.10">
    <property type="entry name" value="Rieske [2Fe-2S] iron-sulphur domain"/>
    <property type="match status" value="1"/>
</dbReference>
<organism evidence="6 7">
    <name type="scientific">Halopenitus salinus</name>
    <dbReference type="NCBI Taxonomy" id="1198295"/>
    <lineage>
        <taxon>Archaea</taxon>
        <taxon>Methanobacteriati</taxon>
        <taxon>Methanobacteriota</taxon>
        <taxon>Stenosarchaea group</taxon>
        <taxon>Halobacteria</taxon>
        <taxon>Halobacteriales</taxon>
        <taxon>Haloferacaceae</taxon>
        <taxon>Halopenitus</taxon>
    </lineage>
</organism>
<sequence>MDDARGAVDERRMIDLEAVPADGTLLVTLSPVDGVDLGDAGDVGEDGETVEAFLIALEDGVACYRNHCQHWTDVRLDSGDGAFVRNGDIFCQKHGATFQRETGYCDFGPCEGAVLDSVAVETRDGGVHLTDPDYVFVGVGPVERGDAEGGSRIDFTGS</sequence>